<keyword evidence="3" id="KW-1185">Reference proteome</keyword>
<accession>A0A0A2LBA5</accession>
<dbReference type="PANTHER" id="PTHR12459">
    <property type="entry name" value="TRANSMEMBRANE PROTEIN 135-RELATED"/>
    <property type="match status" value="1"/>
</dbReference>
<proteinExistence type="predicted"/>
<keyword evidence="1" id="KW-0812">Transmembrane</keyword>
<feature type="transmembrane region" description="Helical" evidence="1">
    <location>
        <begin position="364"/>
        <end position="386"/>
    </location>
</feature>
<organism evidence="2 3">
    <name type="scientific">Penicillium italicum</name>
    <name type="common">Blue mold</name>
    <dbReference type="NCBI Taxonomy" id="40296"/>
    <lineage>
        <taxon>Eukaryota</taxon>
        <taxon>Fungi</taxon>
        <taxon>Dikarya</taxon>
        <taxon>Ascomycota</taxon>
        <taxon>Pezizomycotina</taxon>
        <taxon>Eurotiomycetes</taxon>
        <taxon>Eurotiomycetidae</taxon>
        <taxon>Eurotiales</taxon>
        <taxon>Aspergillaceae</taxon>
        <taxon>Penicillium</taxon>
    </lineage>
</organism>
<sequence>MKVSGSMEPALRKRHGRDNVRVFKPLLRAYALGYLSSVTPKLVSYVRRLRNKDWTARQKLQELAKVLTGPLRLNSFPTVCASLVGGSTLLPIGLYRLCALVTAALSKRDVQISQGLDRLIRFVVTFLSGWFSFQLLNRNRICLPIEDVRAIRNSTDQGKDPGQAMTNPLEHHRPELAGRTMDLTIYMVTRAVDAVACAAWGRWTHRRRAQNRWTTVESLFPGFADATVFAMSAALVMWAWFYLPERLPRTYEKWIAEAAQVDSRLIEALRRVRRGAFVYGKDTGQAPLLQSMCKDYNWPKVWGDPAKVAPIPCEMVHMGCGPSCEKHALYRFAKTFKTACATYIPLQIVFRLRRMKSATALRQALFNAARSSAFLASFVSLFYYGVCLARTRLGPKIFDAKTVTPMMWDSGLCVGAGCLMCGWSILVEKARKRQELALFVAPRAAATVLPRLYDKKVCIGPSHPLSTIGLHPHPLHPLLSVSKLACGRFQNNHEMLTRVDVSQYQYRERAAFAVSAAILITCLRERPSMVRGVFGRIASSVLN</sequence>
<name>A0A0A2LBA5_PENIT</name>
<dbReference type="PANTHER" id="PTHR12459:SF15">
    <property type="entry name" value="TRANSMEMBRANE PROTEIN 135"/>
    <property type="match status" value="1"/>
</dbReference>
<dbReference type="OMA" id="SAAIVMW"/>
<feature type="transmembrane region" description="Helical" evidence="1">
    <location>
        <begin position="223"/>
        <end position="243"/>
    </location>
</feature>
<dbReference type="EMBL" id="JQGA01000760">
    <property type="protein sequence ID" value="KGO73905.1"/>
    <property type="molecule type" value="Genomic_DNA"/>
</dbReference>
<feature type="transmembrane region" description="Helical" evidence="1">
    <location>
        <begin position="406"/>
        <end position="426"/>
    </location>
</feature>
<evidence type="ECO:0008006" key="4">
    <source>
        <dbReference type="Google" id="ProtNLM"/>
    </source>
</evidence>
<keyword evidence="1" id="KW-0472">Membrane</keyword>
<reference evidence="2 3" key="1">
    <citation type="journal article" date="2015" name="Mol. Plant Microbe Interact.">
        <title>Genome, transcriptome, and functional analyses of Penicillium expansum provide new insights into secondary metabolism and pathogenicity.</title>
        <authorList>
            <person name="Ballester A.R."/>
            <person name="Marcet-Houben M."/>
            <person name="Levin E."/>
            <person name="Sela N."/>
            <person name="Selma-Lazaro C."/>
            <person name="Carmona L."/>
            <person name="Wisniewski M."/>
            <person name="Droby S."/>
            <person name="Gonzalez-Candelas L."/>
            <person name="Gabaldon T."/>
        </authorList>
    </citation>
    <scope>NUCLEOTIDE SEQUENCE [LARGE SCALE GENOMIC DNA]</scope>
    <source>
        <strain evidence="2 3">PHI-1</strain>
    </source>
</reference>
<protein>
    <recommendedName>
        <fullName evidence="4">Integral membrane protein</fullName>
    </recommendedName>
</protein>
<dbReference type="InterPro" id="IPR026749">
    <property type="entry name" value="Tmem135"/>
</dbReference>
<dbReference type="HOGENOM" id="CLU_012946_0_0_1"/>
<dbReference type="Proteomes" id="UP000030104">
    <property type="component" value="Unassembled WGS sequence"/>
</dbReference>
<comment type="caution">
    <text evidence="2">The sequence shown here is derived from an EMBL/GenBank/DDBJ whole genome shotgun (WGS) entry which is preliminary data.</text>
</comment>
<dbReference type="PhylomeDB" id="A0A0A2LBA5"/>
<dbReference type="OrthoDB" id="4021778at2759"/>
<evidence type="ECO:0000313" key="3">
    <source>
        <dbReference type="Proteomes" id="UP000030104"/>
    </source>
</evidence>
<keyword evidence="1" id="KW-1133">Transmembrane helix</keyword>
<gene>
    <name evidence="2" type="ORF">PITC_016610</name>
</gene>
<evidence type="ECO:0000313" key="2">
    <source>
        <dbReference type="EMBL" id="KGO73905.1"/>
    </source>
</evidence>
<evidence type="ECO:0000256" key="1">
    <source>
        <dbReference type="SAM" id="Phobius"/>
    </source>
</evidence>
<dbReference type="AlphaFoldDB" id="A0A0A2LBA5"/>